<dbReference type="CDD" id="cd06170">
    <property type="entry name" value="LuxR_C_like"/>
    <property type="match status" value="1"/>
</dbReference>
<evidence type="ECO:0000256" key="1">
    <source>
        <dbReference type="ARBA" id="ARBA00023125"/>
    </source>
</evidence>
<dbReference type="PROSITE" id="PS50110">
    <property type="entry name" value="RESPONSE_REGULATORY"/>
    <property type="match status" value="1"/>
</dbReference>
<evidence type="ECO:0000259" key="3">
    <source>
        <dbReference type="PROSITE" id="PS50043"/>
    </source>
</evidence>
<gene>
    <name evidence="5" type="ORF">R0137_05245</name>
</gene>
<dbReference type="Pfam" id="PF00196">
    <property type="entry name" value="GerE"/>
    <property type="match status" value="1"/>
</dbReference>
<proteinExistence type="predicted"/>
<accession>A0ABZ0IIV4</accession>
<dbReference type="InterPro" id="IPR001789">
    <property type="entry name" value="Sig_transdc_resp-reg_receiver"/>
</dbReference>
<keyword evidence="2" id="KW-0597">Phosphoprotein</keyword>
<dbReference type="RefSeq" id="WP_407329107.1">
    <property type="nucleotide sequence ID" value="NZ_CP136865.1"/>
</dbReference>
<dbReference type="EMBL" id="CP136865">
    <property type="protein sequence ID" value="WOJ97981.1"/>
    <property type="molecule type" value="Genomic_DNA"/>
</dbReference>
<evidence type="ECO:0000313" key="6">
    <source>
        <dbReference type="Proteomes" id="UP001626549"/>
    </source>
</evidence>
<dbReference type="Pfam" id="PF00072">
    <property type="entry name" value="Response_reg"/>
    <property type="match status" value="1"/>
</dbReference>
<dbReference type="InterPro" id="IPR016032">
    <property type="entry name" value="Sig_transdc_resp-reg_C-effctor"/>
</dbReference>
<dbReference type="SMART" id="SM00448">
    <property type="entry name" value="REC"/>
    <property type="match status" value="1"/>
</dbReference>
<keyword evidence="6" id="KW-1185">Reference proteome</keyword>
<dbReference type="InterPro" id="IPR051015">
    <property type="entry name" value="EvgA-like"/>
</dbReference>
<dbReference type="SUPFAM" id="SSF46894">
    <property type="entry name" value="C-terminal effector domain of the bipartite response regulators"/>
    <property type="match status" value="1"/>
</dbReference>
<dbReference type="Gene3D" id="3.40.50.2300">
    <property type="match status" value="1"/>
</dbReference>
<reference evidence="5 6" key="1">
    <citation type="submission" date="2023-10" db="EMBL/GenBank/DDBJ databases">
        <title>Two novel species belonging to the OM43/NOR5 clade.</title>
        <authorList>
            <person name="Park M."/>
        </authorList>
    </citation>
    <scope>NUCLEOTIDE SEQUENCE [LARGE SCALE GENOMIC DNA]</scope>
    <source>
        <strain evidence="5 6">IMCC45268</strain>
    </source>
</reference>
<evidence type="ECO:0000256" key="2">
    <source>
        <dbReference type="PROSITE-ProRule" id="PRU00169"/>
    </source>
</evidence>
<dbReference type="PANTHER" id="PTHR45566">
    <property type="entry name" value="HTH-TYPE TRANSCRIPTIONAL REGULATOR YHJB-RELATED"/>
    <property type="match status" value="1"/>
</dbReference>
<dbReference type="PROSITE" id="PS50043">
    <property type="entry name" value="HTH_LUXR_2"/>
    <property type="match status" value="1"/>
</dbReference>
<dbReference type="InterPro" id="IPR011006">
    <property type="entry name" value="CheY-like_superfamily"/>
</dbReference>
<dbReference type="SMART" id="SM00421">
    <property type="entry name" value="HTH_LUXR"/>
    <property type="match status" value="1"/>
</dbReference>
<dbReference type="Proteomes" id="UP001626549">
    <property type="component" value="Chromosome"/>
</dbReference>
<dbReference type="SUPFAM" id="SSF52172">
    <property type="entry name" value="CheY-like"/>
    <property type="match status" value="1"/>
</dbReference>
<dbReference type="PRINTS" id="PR00038">
    <property type="entry name" value="HTHLUXR"/>
</dbReference>
<feature type="domain" description="Response regulatory" evidence="4">
    <location>
        <begin position="2"/>
        <end position="119"/>
    </location>
</feature>
<feature type="domain" description="HTH luxR-type" evidence="3">
    <location>
        <begin position="138"/>
        <end position="203"/>
    </location>
</feature>
<name>A0ABZ0IIV4_9GAMM</name>
<feature type="modified residue" description="4-aspartylphosphate" evidence="2">
    <location>
        <position position="54"/>
    </location>
</feature>
<dbReference type="InterPro" id="IPR000792">
    <property type="entry name" value="Tscrpt_reg_LuxR_C"/>
</dbReference>
<evidence type="ECO:0000313" key="5">
    <source>
        <dbReference type="EMBL" id="WOJ97981.1"/>
    </source>
</evidence>
<evidence type="ECO:0000259" key="4">
    <source>
        <dbReference type="PROSITE" id="PS50110"/>
    </source>
</evidence>
<sequence length="209" mass="22153">MKILVVDDHALFREGLCHLLKGLETSVRIIEAQDAASAFAALDAHQDLDLMLLDLNMPGADGFSILATASKNHPTVPIAVLSASVDQADVDRVMQTSAMGYIHKNTSTKVMLGAVRLILDGGVYTPPSSSVDEGVTAKQHTPDTLTPRQSEVLSKVAAGASNKQIAATLDITEATAKMHLSSIFKALGVKNRTQAALVAKKMNLDIPIN</sequence>
<dbReference type="PANTHER" id="PTHR45566:SF1">
    <property type="entry name" value="HTH-TYPE TRANSCRIPTIONAL REGULATOR YHJB-RELATED"/>
    <property type="match status" value="1"/>
</dbReference>
<keyword evidence="1" id="KW-0238">DNA-binding</keyword>
<protein>
    <submittedName>
        <fullName evidence="5">Response regulator transcription factor</fullName>
    </submittedName>
</protein>
<organism evidence="5 6">
    <name type="scientific">Congregibacter brevis</name>
    <dbReference type="NCBI Taxonomy" id="3081201"/>
    <lineage>
        <taxon>Bacteria</taxon>
        <taxon>Pseudomonadati</taxon>
        <taxon>Pseudomonadota</taxon>
        <taxon>Gammaproteobacteria</taxon>
        <taxon>Cellvibrionales</taxon>
        <taxon>Halieaceae</taxon>
        <taxon>Congregibacter</taxon>
    </lineage>
</organism>